<evidence type="ECO:0000313" key="2">
    <source>
        <dbReference type="EMBL" id="MBD2775761.1"/>
    </source>
</evidence>
<feature type="chain" id="PRO_5035270487" evidence="1">
    <location>
        <begin position="21"/>
        <end position="176"/>
    </location>
</feature>
<dbReference type="AlphaFoldDB" id="A0A8J6XQX3"/>
<dbReference type="InterPro" id="IPR025478">
    <property type="entry name" value="COP23"/>
</dbReference>
<accession>A0A8J6XQX3</accession>
<dbReference type="EMBL" id="JACXAE010000085">
    <property type="protein sequence ID" value="MBD2775761.1"/>
    <property type="molecule type" value="Genomic_DNA"/>
</dbReference>
<comment type="caution">
    <text evidence="2">The sequence shown here is derived from an EMBL/GenBank/DDBJ whole genome shotgun (WGS) entry which is preliminary data.</text>
</comment>
<evidence type="ECO:0000256" key="1">
    <source>
        <dbReference type="SAM" id="SignalP"/>
    </source>
</evidence>
<organism evidence="2 3">
    <name type="scientific">Iningainema tapete BLCC-T55</name>
    <dbReference type="NCBI Taxonomy" id="2748662"/>
    <lineage>
        <taxon>Bacteria</taxon>
        <taxon>Bacillati</taxon>
        <taxon>Cyanobacteriota</taxon>
        <taxon>Cyanophyceae</taxon>
        <taxon>Nostocales</taxon>
        <taxon>Scytonemataceae</taxon>
        <taxon>Iningainema tapete</taxon>
    </lineage>
</organism>
<protein>
    <submittedName>
        <fullName evidence="2">Uncharacterized protein</fullName>
    </submittedName>
</protein>
<dbReference type="RefSeq" id="WP_190834636.1">
    <property type="nucleotide sequence ID" value="NZ_CAWPPI010000085.1"/>
</dbReference>
<dbReference type="Pfam" id="PF14218">
    <property type="entry name" value="COP23"/>
    <property type="match status" value="1"/>
</dbReference>
<gene>
    <name evidence="2" type="ORF">ICL16_27810</name>
</gene>
<evidence type="ECO:0000313" key="3">
    <source>
        <dbReference type="Proteomes" id="UP000629098"/>
    </source>
</evidence>
<reference evidence="2" key="1">
    <citation type="submission" date="2020-09" db="EMBL/GenBank/DDBJ databases">
        <title>Iningainema tapete sp. nov. (Scytonemataceae, Cyanobacteria) from greenhouses in central Florida (USA) produces two types of nodularin with biosynthetic potential for microcystin-LR and anabaenopeptins.</title>
        <authorList>
            <person name="Berthold D.E."/>
            <person name="Lefler F.W."/>
            <person name="Huang I.-S."/>
            <person name="Abdulla H."/>
            <person name="Zimba P.V."/>
            <person name="Laughinghouse H.D. IV."/>
        </authorList>
    </citation>
    <scope>NUCLEOTIDE SEQUENCE</scope>
    <source>
        <strain evidence="2">BLCCT55</strain>
    </source>
</reference>
<feature type="signal peptide" evidence="1">
    <location>
        <begin position="1"/>
        <end position="20"/>
    </location>
</feature>
<keyword evidence="3" id="KW-1185">Reference proteome</keyword>
<sequence length="176" mass="19180">MKRLIVQVLAGVAIAAIATATLNQPSSAQGAIFYCDKSNGVPTTFVRTQDGKNLPMIRWAADYFRGTNLTPIRRCQEVSRRFQSNYDNGTLRYIKAGMLNGLPVVCAAAQQDATCTNRTLLFTLKRGSNPNTTARQLFDRRALAAGNTVNQVGGNTSNEPVNIDVEAYLYFAPSAK</sequence>
<name>A0A8J6XQX3_9CYAN</name>
<keyword evidence="1" id="KW-0732">Signal</keyword>
<proteinExistence type="predicted"/>
<dbReference type="Proteomes" id="UP000629098">
    <property type="component" value="Unassembled WGS sequence"/>
</dbReference>